<evidence type="ECO:0000313" key="2">
    <source>
        <dbReference type="Proteomes" id="UP000294530"/>
    </source>
</evidence>
<gene>
    <name evidence="1" type="ORF">CCR75_005168</name>
</gene>
<dbReference type="RefSeq" id="XP_067818575.1">
    <property type="nucleotide sequence ID" value="XM_067963250.1"/>
</dbReference>
<proteinExistence type="predicted"/>
<protein>
    <submittedName>
        <fullName evidence="1">Uncharacterized protein</fullName>
    </submittedName>
</protein>
<evidence type="ECO:0000313" key="1">
    <source>
        <dbReference type="EMBL" id="TDH69076.1"/>
    </source>
</evidence>
<sequence length="104" mass="12028">MTQETFSRSKFMDCCRNFALKSSKVHRHQGMQSVHLGKHLPAYSPFYNPIKVMFEMIKKSMQRNCTEGLVKARNMPAAISSMLGLFRNYSTNPFVNVDIHLRTI</sequence>
<dbReference type="OrthoDB" id="101918at2759"/>
<dbReference type="GeneID" id="94348921"/>
<dbReference type="AlphaFoldDB" id="A0A976IEQ1"/>
<reference evidence="1 2" key="1">
    <citation type="journal article" date="2021" name="Genome Biol.">
        <title>AFLAP: assembly-free linkage analysis pipeline using k-mers from genome sequencing data.</title>
        <authorList>
            <person name="Fletcher K."/>
            <person name="Zhang L."/>
            <person name="Gil J."/>
            <person name="Han R."/>
            <person name="Cavanaugh K."/>
            <person name="Michelmore R."/>
        </authorList>
    </citation>
    <scope>NUCLEOTIDE SEQUENCE [LARGE SCALE GENOMIC DNA]</scope>
    <source>
        <strain evidence="1 2">SF5</strain>
    </source>
</reference>
<dbReference type="Proteomes" id="UP000294530">
    <property type="component" value="Unassembled WGS sequence"/>
</dbReference>
<keyword evidence="2" id="KW-1185">Reference proteome</keyword>
<organism evidence="1 2">
    <name type="scientific">Bremia lactucae</name>
    <name type="common">Lettuce downy mildew</name>
    <dbReference type="NCBI Taxonomy" id="4779"/>
    <lineage>
        <taxon>Eukaryota</taxon>
        <taxon>Sar</taxon>
        <taxon>Stramenopiles</taxon>
        <taxon>Oomycota</taxon>
        <taxon>Peronosporomycetes</taxon>
        <taxon>Peronosporales</taxon>
        <taxon>Peronosporaceae</taxon>
        <taxon>Bremia</taxon>
    </lineage>
</organism>
<name>A0A976IEQ1_BRELC</name>
<dbReference type="EMBL" id="SHOA02000016">
    <property type="protein sequence ID" value="TDH69076.1"/>
    <property type="molecule type" value="Genomic_DNA"/>
</dbReference>
<accession>A0A976IEQ1</accession>
<dbReference type="KEGG" id="blac:94348921"/>
<comment type="caution">
    <text evidence="1">The sequence shown here is derived from an EMBL/GenBank/DDBJ whole genome shotgun (WGS) entry which is preliminary data.</text>
</comment>